<accession>A0A1J1J2G9</accession>
<proteinExistence type="predicted"/>
<reference evidence="2" key="1">
    <citation type="submission" date="2015-04" db="EMBL/GenBank/DDBJ databases">
        <authorList>
            <person name="Syromyatnikov M.Y."/>
            <person name="Popov V.N."/>
        </authorList>
    </citation>
    <scope>NUCLEOTIDE SEQUENCE [LARGE SCALE GENOMIC DNA]</scope>
</reference>
<dbReference type="AlphaFoldDB" id="A0A1J1J2G9"/>
<evidence type="ECO:0000313" key="2">
    <source>
        <dbReference type="EMBL" id="CRL05630.1"/>
    </source>
</evidence>
<sequence>MKCSRMHLSDRRYKPPPKISKSENVMPIIRPCIQSALTELPQRFSSVRSYSVFVEKLNEHVFECFDVESRRVSWRNSNDALVCEFVALPNPLRPLK</sequence>
<keyword evidence="3" id="KW-1185">Reference proteome</keyword>
<organism evidence="2 3">
    <name type="scientific">Clunio marinus</name>
    <dbReference type="NCBI Taxonomy" id="568069"/>
    <lineage>
        <taxon>Eukaryota</taxon>
        <taxon>Metazoa</taxon>
        <taxon>Ecdysozoa</taxon>
        <taxon>Arthropoda</taxon>
        <taxon>Hexapoda</taxon>
        <taxon>Insecta</taxon>
        <taxon>Pterygota</taxon>
        <taxon>Neoptera</taxon>
        <taxon>Endopterygota</taxon>
        <taxon>Diptera</taxon>
        <taxon>Nematocera</taxon>
        <taxon>Chironomoidea</taxon>
        <taxon>Chironomidae</taxon>
        <taxon>Clunio</taxon>
    </lineage>
</organism>
<dbReference type="EMBL" id="CVRI01000064">
    <property type="protein sequence ID" value="CRL05630.1"/>
    <property type="molecule type" value="Genomic_DNA"/>
</dbReference>
<gene>
    <name evidence="2" type="ORF">CLUMA_CG018488</name>
</gene>
<feature type="region of interest" description="Disordered" evidence="1">
    <location>
        <begin position="1"/>
        <end position="22"/>
    </location>
</feature>
<dbReference type="Proteomes" id="UP000183832">
    <property type="component" value="Unassembled WGS sequence"/>
</dbReference>
<evidence type="ECO:0000313" key="3">
    <source>
        <dbReference type="Proteomes" id="UP000183832"/>
    </source>
</evidence>
<name>A0A1J1J2G9_9DIPT</name>
<evidence type="ECO:0000256" key="1">
    <source>
        <dbReference type="SAM" id="MobiDB-lite"/>
    </source>
</evidence>
<protein>
    <submittedName>
        <fullName evidence="2">CLUMA_CG018488, isoform A</fullName>
    </submittedName>
</protein>